<dbReference type="AlphaFoldDB" id="A0A139WCU7"/>
<keyword evidence="2" id="KW-1185">Reference proteome</keyword>
<accession>A0A139WCU7</accession>
<reference evidence="1 2" key="1">
    <citation type="journal article" date="2008" name="Nature">
        <title>The genome of the model beetle and pest Tribolium castaneum.</title>
        <authorList>
            <consortium name="Tribolium Genome Sequencing Consortium"/>
            <person name="Richards S."/>
            <person name="Gibbs R.A."/>
            <person name="Weinstock G.M."/>
            <person name="Brown S.J."/>
            <person name="Denell R."/>
            <person name="Beeman R.W."/>
            <person name="Gibbs R."/>
            <person name="Beeman R.W."/>
            <person name="Brown S.J."/>
            <person name="Bucher G."/>
            <person name="Friedrich M."/>
            <person name="Grimmelikhuijzen C.J."/>
            <person name="Klingler M."/>
            <person name="Lorenzen M."/>
            <person name="Richards S."/>
            <person name="Roth S."/>
            <person name="Schroder R."/>
            <person name="Tautz D."/>
            <person name="Zdobnov E.M."/>
            <person name="Muzny D."/>
            <person name="Gibbs R.A."/>
            <person name="Weinstock G.M."/>
            <person name="Attaway T."/>
            <person name="Bell S."/>
            <person name="Buhay C.J."/>
            <person name="Chandrabose M.N."/>
            <person name="Chavez D."/>
            <person name="Clerk-Blankenburg K.P."/>
            <person name="Cree A."/>
            <person name="Dao M."/>
            <person name="Davis C."/>
            <person name="Chacko J."/>
            <person name="Dinh H."/>
            <person name="Dugan-Rocha S."/>
            <person name="Fowler G."/>
            <person name="Garner T.T."/>
            <person name="Garnes J."/>
            <person name="Gnirke A."/>
            <person name="Hawes A."/>
            <person name="Hernandez J."/>
            <person name="Hines S."/>
            <person name="Holder M."/>
            <person name="Hume J."/>
            <person name="Jhangiani S.N."/>
            <person name="Joshi V."/>
            <person name="Khan Z.M."/>
            <person name="Jackson L."/>
            <person name="Kovar C."/>
            <person name="Kowis A."/>
            <person name="Lee S."/>
            <person name="Lewis L.R."/>
            <person name="Margolis J."/>
            <person name="Morgan M."/>
            <person name="Nazareth L.V."/>
            <person name="Nguyen N."/>
            <person name="Okwuonu G."/>
            <person name="Parker D."/>
            <person name="Richards S."/>
            <person name="Ruiz S.J."/>
            <person name="Santibanez J."/>
            <person name="Savard J."/>
            <person name="Scherer S.E."/>
            <person name="Schneider B."/>
            <person name="Sodergren E."/>
            <person name="Tautz D."/>
            <person name="Vattahil S."/>
            <person name="Villasana D."/>
            <person name="White C.S."/>
            <person name="Wright R."/>
            <person name="Park Y."/>
            <person name="Beeman R.W."/>
            <person name="Lord J."/>
            <person name="Oppert B."/>
            <person name="Lorenzen M."/>
            <person name="Brown S."/>
            <person name="Wang L."/>
            <person name="Savard J."/>
            <person name="Tautz D."/>
            <person name="Richards S."/>
            <person name="Weinstock G."/>
            <person name="Gibbs R.A."/>
            <person name="Liu Y."/>
            <person name="Worley K."/>
            <person name="Weinstock G."/>
            <person name="Elsik C.G."/>
            <person name="Reese J.T."/>
            <person name="Elhaik E."/>
            <person name="Landan G."/>
            <person name="Graur D."/>
            <person name="Arensburger P."/>
            <person name="Atkinson P."/>
            <person name="Beeman R.W."/>
            <person name="Beidler J."/>
            <person name="Brown S.J."/>
            <person name="Demuth J.P."/>
            <person name="Drury D.W."/>
            <person name="Du Y.Z."/>
            <person name="Fujiwara H."/>
            <person name="Lorenzen M."/>
            <person name="Maselli V."/>
            <person name="Osanai M."/>
            <person name="Park Y."/>
            <person name="Robertson H.M."/>
            <person name="Tu Z."/>
            <person name="Wang J.J."/>
            <person name="Wang S."/>
            <person name="Richards S."/>
            <person name="Song H."/>
            <person name="Zhang L."/>
            <person name="Sodergren E."/>
            <person name="Werner D."/>
            <person name="Stanke M."/>
            <person name="Morgenstern B."/>
            <person name="Solovyev V."/>
            <person name="Kosarev P."/>
            <person name="Brown G."/>
            <person name="Chen H.C."/>
            <person name="Ermolaeva O."/>
            <person name="Hlavina W."/>
            <person name="Kapustin Y."/>
            <person name="Kiryutin B."/>
            <person name="Kitts P."/>
            <person name="Maglott D."/>
            <person name="Pruitt K."/>
            <person name="Sapojnikov V."/>
            <person name="Souvorov A."/>
            <person name="Mackey A.J."/>
            <person name="Waterhouse R.M."/>
            <person name="Wyder S."/>
            <person name="Zdobnov E.M."/>
            <person name="Zdobnov E.M."/>
            <person name="Wyder S."/>
            <person name="Kriventseva E.V."/>
            <person name="Kadowaki T."/>
            <person name="Bork P."/>
            <person name="Aranda M."/>
            <person name="Bao R."/>
            <person name="Beermann A."/>
            <person name="Berns N."/>
            <person name="Bolognesi R."/>
            <person name="Bonneton F."/>
            <person name="Bopp D."/>
            <person name="Brown S.J."/>
            <person name="Bucher G."/>
            <person name="Butts T."/>
            <person name="Chaumot A."/>
            <person name="Denell R.E."/>
            <person name="Ferrier D.E."/>
            <person name="Friedrich M."/>
            <person name="Gordon C.M."/>
            <person name="Jindra M."/>
            <person name="Klingler M."/>
            <person name="Lan Q."/>
            <person name="Lattorff H.M."/>
            <person name="Laudet V."/>
            <person name="von Levetsow C."/>
            <person name="Liu Z."/>
            <person name="Lutz R."/>
            <person name="Lynch J.A."/>
            <person name="da Fonseca R.N."/>
            <person name="Posnien N."/>
            <person name="Reuter R."/>
            <person name="Roth S."/>
            <person name="Savard J."/>
            <person name="Schinko J.B."/>
            <person name="Schmitt C."/>
            <person name="Schoppmeier M."/>
            <person name="Schroder R."/>
            <person name="Shippy T.D."/>
            <person name="Simonnet F."/>
            <person name="Marques-Souza H."/>
            <person name="Tautz D."/>
            <person name="Tomoyasu Y."/>
            <person name="Trauner J."/>
            <person name="Van der Zee M."/>
            <person name="Vervoort M."/>
            <person name="Wittkopp N."/>
            <person name="Wimmer E.A."/>
            <person name="Yang X."/>
            <person name="Jones A.K."/>
            <person name="Sattelle D.B."/>
            <person name="Ebert P.R."/>
            <person name="Nelson D."/>
            <person name="Scott J.G."/>
            <person name="Beeman R.W."/>
            <person name="Muthukrishnan S."/>
            <person name="Kramer K.J."/>
            <person name="Arakane Y."/>
            <person name="Beeman R.W."/>
            <person name="Zhu Q."/>
            <person name="Hogenkamp D."/>
            <person name="Dixit R."/>
            <person name="Oppert B."/>
            <person name="Jiang H."/>
            <person name="Zou Z."/>
            <person name="Marshall J."/>
            <person name="Elpidina E."/>
            <person name="Vinokurov K."/>
            <person name="Oppert C."/>
            <person name="Zou Z."/>
            <person name="Evans J."/>
            <person name="Lu Z."/>
            <person name="Zhao P."/>
            <person name="Sumathipala N."/>
            <person name="Altincicek B."/>
            <person name="Vilcinskas A."/>
            <person name="Williams M."/>
            <person name="Hultmark D."/>
            <person name="Hetru C."/>
            <person name="Jiang H."/>
            <person name="Grimmelikhuijzen C.J."/>
            <person name="Hauser F."/>
            <person name="Cazzamali G."/>
            <person name="Williamson M."/>
            <person name="Park Y."/>
            <person name="Li B."/>
            <person name="Tanaka Y."/>
            <person name="Predel R."/>
            <person name="Neupert S."/>
            <person name="Schachtner J."/>
            <person name="Verleyen P."/>
            <person name="Raible F."/>
            <person name="Bork P."/>
            <person name="Friedrich M."/>
            <person name="Walden K.K."/>
            <person name="Robertson H.M."/>
            <person name="Angeli S."/>
            <person name="Foret S."/>
            <person name="Bucher G."/>
            <person name="Schuetz S."/>
            <person name="Maleszka R."/>
            <person name="Wimmer E.A."/>
            <person name="Beeman R.W."/>
            <person name="Lorenzen M."/>
            <person name="Tomoyasu Y."/>
            <person name="Miller S.C."/>
            <person name="Grossmann D."/>
            <person name="Bucher G."/>
        </authorList>
    </citation>
    <scope>NUCLEOTIDE SEQUENCE [LARGE SCALE GENOMIC DNA]</scope>
    <source>
        <strain evidence="1 2">Georgia GA2</strain>
    </source>
</reference>
<dbReference type="Proteomes" id="UP000007266">
    <property type="component" value="Linkage group 8"/>
</dbReference>
<gene>
    <name evidence="1" type="primary">AUGUSTUS-3.0.2_06639</name>
    <name evidence="1" type="ORF">TcasGA2_TC006639</name>
</gene>
<evidence type="ECO:0000313" key="2">
    <source>
        <dbReference type="Proteomes" id="UP000007266"/>
    </source>
</evidence>
<sequence>MGMGIEGQIVHKLERLFLQVGIVPMLVEGTMVPMGMGDVLGFVEGMDIMDMEVFKDTTMVGMDIMGMGGIMDTIMEDIMGVMDTMAIMDTSTMDVANYQRILTCP</sequence>
<evidence type="ECO:0000313" key="1">
    <source>
        <dbReference type="EMBL" id="KYB25753.1"/>
    </source>
</evidence>
<organism evidence="1 2">
    <name type="scientific">Tribolium castaneum</name>
    <name type="common">Red flour beetle</name>
    <dbReference type="NCBI Taxonomy" id="7070"/>
    <lineage>
        <taxon>Eukaryota</taxon>
        <taxon>Metazoa</taxon>
        <taxon>Ecdysozoa</taxon>
        <taxon>Arthropoda</taxon>
        <taxon>Hexapoda</taxon>
        <taxon>Insecta</taxon>
        <taxon>Pterygota</taxon>
        <taxon>Neoptera</taxon>
        <taxon>Endopterygota</taxon>
        <taxon>Coleoptera</taxon>
        <taxon>Polyphaga</taxon>
        <taxon>Cucujiformia</taxon>
        <taxon>Tenebrionidae</taxon>
        <taxon>Tenebrionidae incertae sedis</taxon>
        <taxon>Tribolium</taxon>
    </lineage>
</organism>
<name>A0A139WCU7_TRICA</name>
<protein>
    <submittedName>
        <fullName evidence="1">Uncharacterized protein</fullName>
    </submittedName>
</protein>
<dbReference type="InParanoid" id="A0A139WCU7"/>
<reference evidence="1 2" key="2">
    <citation type="journal article" date="2010" name="Nucleic Acids Res.">
        <title>BeetleBase in 2010: revisions to provide comprehensive genomic information for Tribolium castaneum.</title>
        <authorList>
            <person name="Kim H.S."/>
            <person name="Murphy T."/>
            <person name="Xia J."/>
            <person name="Caragea D."/>
            <person name="Park Y."/>
            <person name="Beeman R.W."/>
            <person name="Lorenzen M.D."/>
            <person name="Butcher S."/>
            <person name="Manak J.R."/>
            <person name="Brown S.J."/>
        </authorList>
    </citation>
    <scope>GENOME REANNOTATION</scope>
    <source>
        <strain evidence="1 2">Georgia GA2</strain>
    </source>
</reference>
<proteinExistence type="predicted"/>
<dbReference type="EMBL" id="KQ971362">
    <property type="protein sequence ID" value="KYB25753.1"/>
    <property type="molecule type" value="Genomic_DNA"/>
</dbReference>